<proteinExistence type="predicted"/>
<accession>A0A0C3KMC6</accession>
<reference evidence="1 2" key="1">
    <citation type="submission" date="2014-04" db="EMBL/GenBank/DDBJ databases">
        <authorList>
            <consortium name="DOE Joint Genome Institute"/>
            <person name="Kuo A."/>
            <person name="Girlanda M."/>
            <person name="Perotto S."/>
            <person name="Kohler A."/>
            <person name="Nagy L.G."/>
            <person name="Floudas D."/>
            <person name="Copeland A."/>
            <person name="Barry K.W."/>
            <person name="Cichocki N."/>
            <person name="Veneault-Fourrey C."/>
            <person name="LaButti K."/>
            <person name="Lindquist E.A."/>
            <person name="Lipzen A."/>
            <person name="Lundell T."/>
            <person name="Morin E."/>
            <person name="Murat C."/>
            <person name="Sun H."/>
            <person name="Tunlid A."/>
            <person name="Henrissat B."/>
            <person name="Grigoriev I.V."/>
            <person name="Hibbett D.S."/>
            <person name="Martin F."/>
            <person name="Nordberg H.P."/>
            <person name="Cantor M.N."/>
            <person name="Hua S.X."/>
        </authorList>
    </citation>
    <scope>NUCLEOTIDE SEQUENCE [LARGE SCALE GENOMIC DNA]</scope>
    <source>
        <strain evidence="1 2">MUT 4182</strain>
    </source>
</reference>
<keyword evidence="2" id="KW-1185">Reference proteome</keyword>
<evidence type="ECO:0000313" key="1">
    <source>
        <dbReference type="EMBL" id="KIO22513.1"/>
    </source>
</evidence>
<evidence type="ECO:0000313" key="2">
    <source>
        <dbReference type="Proteomes" id="UP000054248"/>
    </source>
</evidence>
<dbReference type="Proteomes" id="UP000054248">
    <property type="component" value="Unassembled WGS sequence"/>
</dbReference>
<organism evidence="1 2">
    <name type="scientific">Tulasnella calospora MUT 4182</name>
    <dbReference type="NCBI Taxonomy" id="1051891"/>
    <lineage>
        <taxon>Eukaryota</taxon>
        <taxon>Fungi</taxon>
        <taxon>Dikarya</taxon>
        <taxon>Basidiomycota</taxon>
        <taxon>Agaricomycotina</taxon>
        <taxon>Agaricomycetes</taxon>
        <taxon>Cantharellales</taxon>
        <taxon>Tulasnellaceae</taxon>
        <taxon>Tulasnella</taxon>
    </lineage>
</organism>
<dbReference type="HOGENOM" id="CLU_1846579_0_0_1"/>
<dbReference type="EMBL" id="KN823108">
    <property type="protein sequence ID" value="KIO22513.1"/>
    <property type="molecule type" value="Genomic_DNA"/>
</dbReference>
<protein>
    <submittedName>
        <fullName evidence="1">Uncharacterized protein</fullName>
    </submittedName>
</protein>
<sequence length="139" mass="14438">MMSGIGLIAADAARPLLPVLRFCSSSDERASSGDKVTSTPSRMDGGPLEDFLLTGVAGAWMESWSMLSVVRTSFGIGGGAPASLGGLEGENGGVPRPIPFALPALAMRACRLLESALELPLIDVKRLRNVLGAMNWPVG</sequence>
<name>A0A0C3KMC6_9AGAM</name>
<gene>
    <name evidence="1" type="ORF">M407DRAFT_117642</name>
</gene>
<reference evidence="2" key="2">
    <citation type="submission" date="2015-01" db="EMBL/GenBank/DDBJ databases">
        <title>Evolutionary Origins and Diversification of the Mycorrhizal Mutualists.</title>
        <authorList>
            <consortium name="DOE Joint Genome Institute"/>
            <consortium name="Mycorrhizal Genomics Consortium"/>
            <person name="Kohler A."/>
            <person name="Kuo A."/>
            <person name="Nagy L.G."/>
            <person name="Floudas D."/>
            <person name="Copeland A."/>
            <person name="Barry K.W."/>
            <person name="Cichocki N."/>
            <person name="Veneault-Fourrey C."/>
            <person name="LaButti K."/>
            <person name="Lindquist E.A."/>
            <person name="Lipzen A."/>
            <person name="Lundell T."/>
            <person name="Morin E."/>
            <person name="Murat C."/>
            <person name="Riley R."/>
            <person name="Ohm R."/>
            <person name="Sun H."/>
            <person name="Tunlid A."/>
            <person name="Henrissat B."/>
            <person name="Grigoriev I.V."/>
            <person name="Hibbett D.S."/>
            <person name="Martin F."/>
        </authorList>
    </citation>
    <scope>NUCLEOTIDE SEQUENCE [LARGE SCALE GENOMIC DNA]</scope>
    <source>
        <strain evidence="2">MUT 4182</strain>
    </source>
</reference>
<dbReference type="AlphaFoldDB" id="A0A0C3KMC6"/>